<dbReference type="Gene3D" id="3.30.70.120">
    <property type="match status" value="1"/>
</dbReference>
<evidence type="ECO:0000313" key="3">
    <source>
        <dbReference type="Proteomes" id="UP000018050"/>
    </source>
</evidence>
<dbReference type="SUPFAM" id="SSF54913">
    <property type="entry name" value="GlnB-like"/>
    <property type="match status" value="1"/>
</dbReference>
<dbReference type="GO" id="GO:0005507">
    <property type="term" value="F:copper ion binding"/>
    <property type="evidence" value="ECO:0007669"/>
    <property type="project" value="TreeGrafter"/>
</dbReference>
<evidence type="ECO:0000256" key="1">
    <source>
        <dbReference type="ARBA" id="ARBA00010169"/>
    </source>
</evidence>
<reference evidence="2" key="1">
    <citation type="submission" date="2013-10" db="EMBL/GenBank/DDBJ databases">
        <title>Genomic analysis of the causative agents of coccidiosis in chickens.</title>
        <authorList>
            <person name="Reid A.J."/>
            <person name="Blake D."/>
            <person name="Billington K."/>
            <person name="Browne H."/>
            <person name="Dunn M."/>
            <person name="Hung S."/>
            <person name="Kawahara F."/>
            <person name="Miranda-Saavedra D."/>
            <person name="Mourier T."/>
            <person name="Nagra H."/>
            <person name="Otto T.D."/>
            <person name="Rawlings N."/>
            <person name="Sanchez A."/>
            <person name="Sanders M."/>
            <person name="Subramaniam C."/>
            <person name="Tay Y."/>
            <person name="Dear P."/>
            <person name="Doerig C."/>
            <person name="Gruber A."/>
            <person name="Parkinson J."/>
            <person name="Shirley M."/>
            <person name="Wan K.L."/>
            <person name="Berriman M."/>
            <person name="Tomley F."/>
            <person name="Pain A."/>
        </authorList>
    </citation>
    <scope>NUCLEOTIDE SEQUENCE</scope>
    <source>
        <strain evidence="2">Houghton</strain>
    </source>
</reference>
<sequence>METKAPQRVEEANAAGLVVGLSTAPSNEEARAIAEHLVTQHLAACVQIVPAVESIYEWKGTIEKSSEVLIIIKTQRAHTQAVVQAIKDMHSYEVPEVVFTDIVDGNADYIKWARAVTQPKGT</sequence>
<dbReference type="Pfam" id="PF03091">
    <property type="entry name" value="CutA1"/>
    <property type="match status" value="1"/>
</dbReference>
<proteinExistence type="inferred from homology"/>
<reference evidence="2" key="2">
    <citation type="submission" date="2013-10" db="EMBL/GenBank/DDBJ databases">
        <authorList>
            <person name="Aslett M."/>
        </authorList>
    </citation>
    <scope>NUCLEOTIDE SEQUENCE</scope>
    <source>
        <strain evidence="2">Houghton</strain>
    </source>
</reference>
<organism evidence="2 3">
    <name type="scientific">Eimeria acervulina</name>
    <name type="common">Coccidian parasite</name>
    <dbReference type="NCBI Taxonomy" id="5801"/>
    <lineage>
        <taxon>Eukaryota</taxon>
        <taxon>Sar</taxon>
        <taxon>Alveolata</taxon>
        <taxon>Apicomplexa</taxon>
        <taxon>Conoidasida</taxon>
        <taxon>Coccidia</taxon>
        <taxon>Eucoccidiorida</taxon>
        <taxon>Eimeriorina</taxon>
        <taxon>Eimeriidae</taxon>
        <taxon>Eimeria</taxon>
    </lineage>
</organism>
<dbReference type="VEuPathDB" id="ToxoDB:EAH_00003100"/>
<comment type="similarity">
    <text evidence="1">Belongs to the CutA family.</text>
</comment>
<dbReference type="Proteomes" id="UP000018050">
    <property type="component" value="Unassembled WGS sequence"/>
</dbReference>
<gene>
    <name evidence="2" type="ORF">EAH_00003100</name>
</gene>
<keyword evidence="3" id="KW-1185">Reference proteome</keyword>
<dbReference type="GO" id="GO:0010038">
    <property type="term" value="P:response to metal ion"/>
    <property type="evidence" value="ECO:0007669"/>
    <property type="project" value="InterPro"/>
</dbReference>
<dbReference type="GeneID" id="25268380"/>
<dbReference type="OrthoDB" id="2017693at2759"/>
<dbReference type="InterPro" id="IPR004323">
    <property type="entry name" value="Ion_tolerance_CutA"/>
</dbReference>
<dbReference type="EMBL" id="HG670358">
    <property type="protein sequence ID" value="CDI76311.1"/>
    <property type="molecule type" value="Genomic_DNA"/>
</dbReference>
<dbReference type="RefSeq" id="XP_013253113.1">
    <property type="nucleotide sequence ID" value="XM_013397659.1"/>
</dbReference>
<dbReference type="PANTHER" id="PTHR23419:SF8">
    <property type="entry name" value="FI09726P"/>
    <property type="match status" value="1"/>
</dbReference>
<dbReference type="AlphaFoldDB" id="U6G7S7"/>
<name>U6G7S7_EIMAC</name>
<dbReference type="PANTHER" id="PTHR23419">
    <property type="entry name" value="DIVALENT CATION TOLERANCE CUTA-RELATED"/>
    <property type="match status" value="1"/>
</dbReference>
<dbReference type="OMA" id="VYTTFPD"/>
<accession>U6G7S7</accession>
<evidence type="ECO:0000313" key="2">
    <source>
        <dbReference type="EMBL" id="CDI76311.1"/>
    </source>
</evidence>
<dbReference type="InterPro" id="IPR011322">
    <property type="entry name" value="N-reg_PII-like_a/b"/>
</dbReference>
<protein>
    <submittedName>
        <fullName evidence="2">CutA1 divalent ion tolerance domain-containing protein, putative</fullName>
    </submittedName>
</protein>
<dbReference type="InterPro" id="IPR015867">
    <property type="entry name" value="N-reg_PII/ATP_PRibTrfase_C"/>
</dbReference>